<keyword evidence="3 6" id="KW-0853">WD repeat</keyword>
<dbReference type="Pfam" id="PF09384">
    <property type="entry name" value="UTP15_C"/>
    <property type="match status" value="1"/>
</dbReference>
<dbReference type="PANTHER" id="PTHR19924">
    <property type="entry name" value="UTP15 U3 SMALL NUCLEOLAR RNA-ASSOCIATED PROTEIN 15 FAMILY MEMBER"/>
    <property type="match status" value="1"/>
</dbReference>
<dbReference type="STRING" id="200361.A0A453T8Y5"/>
<evidence type="ECO:0000256" key="1">
    <source>
        <dbReference type="ARBA" id="ARBA00004604"/>
    </source>
</evidence>
<accession>A0A453T8Y5</accession>
<dbReference type="InterPro" id="IPR015943">
    <property type="entry name" value="WD40/YVTN_repeat-like_dom_sf"/>
</dbReference>
<feature type="repeat" description="WD" evidence="6">
    <location>
        <begin position="197"/>
        <end position="239"/>
    </location>
</feature>
<dbReference type="Proteomes" id="UP000015105">
    <property type="component" value="Chromosome 7D"/>
</dbReference>
<protein>
    <recommendedName>
        <fullName evidence="7">U3 small nucleolar RNA-associated protein 15 C-terminal domain-containing protein</fullName>
    </recommendedName>
</protein>
<keyword evidence="5" id="KW-0539">Nucleus</keyword>
<dbReference type="AlphaFoldDB" id="A0A453T8Y5"/>
<evidence type="ECO:0000313" key="9">
    <source>
        <dbReference type="Proteomes" id="UP000015105"/>
    </source>
</evidence>
<dbReference type="GO" id="GO:0005730">
    <property type="term" value="C:nucleolus"/>
    <property type="evidence" value="ECO:0007669"/>
    <property type="project" value="UniProtKB-SubCell"/>
</dbReference>
<evidence type="ECO:0000256" key="2">
    <source>
        <dbReference type="ARBA" id="ARBA00022552"/>
    </source>
</evidence>
<dbReference type="GO" id="GO:0045943">
    <property type="term" value="P:positive regulation of transcription by RNA polymerase I"/>
    <property type="evidence" value="ECO:0007669"/>
    <property type="project" value="TreeGrafter"/>
</dbReference>
<keyword evidence="2" id="KW-0698">rRNA processing</keyword>
<evidence type="ECO:0000313" key="8">
    <source>
        <dbReference type="EnsemblPlants" id="AET7Gv21293900.2"/>
    </source>
</evidence>
<proteinExistence type="predicted"/>
<evidence type="ECO:0000256" key="4">
    <source>
        <dbReference type="ARBA" id="ARBA00022737"/>
    </source>
</evidence>
<reference evidence="8" key="3">
    <citation type="journal article" date="2017" name="Nature">
        <title>Genome sequence of the progenitor of the wheat D genome Aegilops tauschii.</title>
        <authorList>
            <person name="Luo M.C."/>
            <person name="Gu Y.Q."/>
            <person name="Puiu D."/>
            <person name="Wang H."/>
            <person name="Twardziok S.O."/>
            <person name="Deal K.R."/>
            <person name="Huo N."/>
            <person name="Zhu T."/>
            <person name="Wang L."/>
            <person name="Wang Y."/>
            <person name="McGuire P.E."/>
            <person name="Liu S."/>
            <person name="Long H."/>
            <person name="Ramasamy R.K."/>
            <person name="Rodriguez J.C."/>
            <person name="Van S.L."/>
            <person name="Yuan L."/>
            <person name="Wang Z."/>
            <person name="Xia Z."/>
            <person name="Xiao L."/>
            <person name="Anderson O.D."/>
            <person name="Ouyang S."/>
            <person name="Liang Y."/>
            <person name="Zimin A.V."/>
            <person name="Pertea G."/>
            <person name="Qi P."/>
            <person name="Bennetzen J.L."/>
            <person name="Dai X."/>
            <person name="Dawson M.W."/>
            <person name="Muller H.G."/>
            <person name="Kugler K."/>
            <person name="Rivarola-Duarte L."/>
            <person name="Spannagl M."/>
            <person name="Mayer K.F.X."/>
            <person name="Lu F.H."/>
            <person name="Bevan M.W."/>
            <person name="Leroy P."/>
            <person name="Li P."/>
            <person name="You F.M."/>
            <person name="Sun Q."/>
            <person name="Liu Z."/>
            <person name="Lyons E."/>
            <person name="Wicker T."/>
            <person name="Salzberg S.L."/>
            <person name="Devos K.M."/>
            <person name="Dvorak J."/>
        </authorList>
    </citation>
    <scope>NUCLEOTIDE SEQUENCE [LARGE SCALE GENOMIC DNA]</scope>
    <source>
        <strain evidence="8">cv. AL8/78</strain>
    </source>
</reference>
<reference evidence="9" key="1">
    <citation type="journal article" date="2014" name="Science">
        <title>Ancient hybridizations among the ancestral genomes of bread wheat.</title>
        <authorList>
            <consortium name="International Wheat Genome Sequencing Consortium,"/>
            <person name="Marcussen T."/>
            <person name="Sandve S.R."/>
            <person name="Heier L."/>
            <person name="Spannagl M."/>
            <person name="Pfeifer M."/>
            <person name="Jakobsen K.S."/>
            <person name="Wulff B.B."/>
            <person name="Steuernagel B."/>
            <person name="Mayer K.F."/>
            <person name="Olsen O.A."/>
        </authorList>
    </citation>
    <scope>NUCLEOTIDE SEQUENCE [LARGE SCALE GENOMIC DNA]</scope>
    <source>
        <strain evidence="9">cv. AL8/78</strain>
    </source>
</reference>
<dbReference type="PROSITE" id="PS50082">
    <property type="entry name" value="WD_REPEATS_2"/>
    <property type="match status" value="1"/>
</dbReference>
<dbReference type="InterPro" id="IPR001680">
    <property type="entry name" value="WD40_rpt"/>
</dbReference>
<dbReference type="PANTHER" id="PTHR19924:SF26">
    <property type="entry name" value="U3 SMALL NUCLEOLAR RNA-ASSOCIATED PROTEIN 15 HOMOLOG"/>
    <property type="match status" value="1"/>
</dbReference>
<name>A0A453T8Y5_AEGTS</name>
<evidence type="ECO:0000256" key="3">
    <source>
        <dbReference type="ARBA" id="ARBA00022574"/>
    </source>
</evidence>
<keyword evidence="4" id="KW-0677">Repeat</keyword>
<reference evidence="8" key="5">
    <citation type="journal article" date="2021" name="G3 (Bethesda)">
        <title>Aegilops tauschii genome assembly Aet v5.0 features greater sequence contiguity and improved annotation.</title>
        <authorList>
            <person name="Wang L."/>
            <person name="Zhu T."/>
            <person name="Rodriguez J.C."/>
            <person name="Deal K.R."/>
            <person name="Dubcovsky J."/>
            <person name="McGuire P.E."/>
            <person name="Lux T."/>
            <person name="Spannagl M."/>
            <person name="Mayer K.F.X."/>
            <person name="Baldrich P."/>
            <person name="Meyers B.C."/>
            <person name="Huo N."/>
            <person name="Gu Y.Q."/>
            <person name="Zhou H."/>
            <person name="Devos K.M."/>
            <person name="Bennetzen J.L."/>
            <person name="Unver T."/>
            <person name="Budak H."/>
            <person name="Gulick P.J."/>
            <person name="Galiba G."/>
            <person name="Kalapos B."/>
            <person name="Nelson D.R."/>
            <person name="Li P."/>
            <person name="You F.M."/>
            <person name="Luo M.C."/>
            <person name="Dvorak J."/>
        </authorList>
    </citation>
    <scope>NUCLEOTIDE SEQUENCE [LARGE SCALE GENOMIC DNA]</scope>
    <source>
        <strain evidence="8">cv. AL8/78</strain>
    </source>
</reference>
<keyword evidence="9" id="KW-1185">Reference proteome</keyword>
<dbReference type="EnsemblPlants" id="AET7Gv21293900.2">
    <property type="protein sequence ID" value="AET7Gv21293900.2"/>
    <property type="gene ID" value="AET7Gv21293900"/>
</dbReference>
<feature type="domain" description="U3 small nucleolar RNA-associated protein 15 C-terminal" evidence="7">
    <location>
        <begin position="403"/>
        <end position="546"/>
    </location>
</feature>
<dbReference type="InterPro" id="IPR036322">
    <property type="entry name" value="WD40_repeat_dom_sf"/>
</dbReference>
<reference evidence="9" key="2">
    <citation type="journal article" date="2017" name="Nat. Plants">
        <title>The Aegilops tauschii genome reveals multiple impacts of transposons.</title>
        <authorList>
            <person name="Zhao G."/>
            <person name="Zou C."/>
            <person name="Li K."/>
            <person name="Wang K."/>
            <person name="Li T."/>
            <person name="Gao L."/>
            <person name="Zhang X."/>
            <person name="Wang H."/>
            <person name="Yang Z."/>
            <person name="Liu X."/>
            <person name="Jiang W."/>
            <person name="Mao L."/>
            <person name="Kong X."/>
            <person name="Jiao Y."/>
            <person name="Jia J."/>
        </authorList>
    </citation>
    <scope>NUCLEOTIDE SEQUENCE [LARGE SCALE GENOMIC DNA]</scope>
    <source>
        <strain evidence="9">cv. AL8/78</strain>
    </source>
</reference>
<dbReference type="Gramene" id="AET7Gv21293900.2">
    <property type="protein sequence ID" value="AET7Gv21293900.2"/>
    <property type="gene ID" value="AET7Gv21293900"/>
</dbReference>
<evidence type="ECO:0000259" key="7">
    <source>
        <dbReference type="Pfam" id="PF09384"/>
    </source>
</evidence>
<evidence type="ECO:0000256" key="5">
    <source>
        <dbReference type="ARBA" id="ARBA00023242"/>
    </source>
</evidence>
<dbReference type="SUPFAM" id="SSF50978">
    <property type="entry name" value="WD40 repeat-like"/>
    <property type="match status" value="1"/>
</dbReference>
<organism evidence="8 9">
    <name type="scientific">Aegilops tauschii subsp. strangulata</name>
    <name type="common">Goatgrass</name>
    <dbReference type="NCBI Taxonomy" id="200361"/>
    <lineage>
        <taxon>Eukaryota</taxon>
        <taxon>Viridiplantae</taxon>
        <taxon>Streptophyta</taxon>
        <taxon>Embryophyta</taxon>
        <taxon>Tracheophyta</taxon>
        <taxon>Spermatophyta</taxon>
        <taxon>Magnoliopsida</taxon>
        <taxon>Liliopsida</taxon>
        <taxon>Poales</taxon>
        <taxon>Poaceae</taxon>
        <taxon>BOP clade</taxon>
        <taxon>Pooideae</taxon>
        <taxon>Triticodae</taxon>
        <taxon>Triticeae</taxon>
        <taxon>Triticinae</taxon>
        <taxon>Aegilops</taxon>
    </lineage>
</organism>
<dbReference type="Gene3D" id="2.130.10.10">
    <property type="entry name" value="YVTN repeat-like/Quinoprotein amine dehydrogenase"/>
    <property type="match status" value="1"/>
</dbReference>
<dbReference type="SMART" id="SM00320">
    <property type="entry name" value="WD40"/>
    <property type="match status" value="6"/>
</dbReference>
<dbReference type="Pfam" id="PF00400">
    <property type="entry name" value="WD40"/>
    <property type="match status" value="2"/>
</dbReference>
<dbReference type="GO" id="GO:0006364">
    <property type="term" value="P:rRNA processing"/>
    <property type="evidence" value="ECO:0007669"/>
    <property type="project" value="UniProtKB-KW"/>
</dbReference>
<evidence type="ECO:0000256" key="6">
    <source>
        <dbReference type="PROSITE-ProRule" id="PRU00221"/>
    </source>
</evidence>
<comment type="subcellular location">
    <subcellularLocation>
        <location evidence="1">Nucleus</location>
        <location evidence="1">Nucleolus</location>
    </subcellularLocation>
</comment>
<reference evidence="8" key="4">
    <citation type="submission" date="2019-03" db="UniProtKB">
        <authorList>
            <consortium name="EnsemblPlants"/>
        </authorList>
    </citation>
    <scope>IDENTIFICATION</scope>
</reference>
<sequence>AARVPLARPAAARPPAAAMAADTSKPLFPAAPHASLLPSHGNANRLSPEAAYWRNFRSSTLDTGSTAFSVTHLAFSPARARPTLAAAWSSAVHLFAGDPLAPRPKVTVCKDAAAYSPSFRCDGALLAAGDGRGVVRVFRVDKPTAGPLRTLSAHAAQTRVVRYPEAGGDKVHLLTAGDDALLAYWDVPSETPVFTVPAAHRDYIRAGAPSPVDHNLFATGSYDQSVKLWDARTGKAPALTFSHGASVESVLFLPSGGLLATAGGTTVKIWDVIGGGRLVHSVESHVKTIFALALGKMGATGETRLLSAGSDGYVKCFDYGELKMTHSMRYPKELLSVACSPCGTVLVAGSSKGDIFVRRRKKNATEEEEEEVVGSEFAWTMPKPEKQALKPSYYRYFLRGQNEKAKEGDFVISRPKKAKFAEHDKLLRKFRHKDALVSALAKNNPRSVVAVMEELVARRKLVRCIGNLDVAELGLLLDFLHRNATLPRYARLLLGVANKVLEMRAEDIISEDGGKLRGCIRNLKRMVVEEIKIQHTLQEIQGMISPMLALSANRLE</sequence>
<dbReference type="InterPro" id="IPR018983">
    <property type="entry name" value="U3_snoRNA-assocProt_15_C"/>
</dbReference>